<dbReference type="InterPro" id="IPR012337">
    <property type="entry name" value="RNaseH-like_sf"/>
</dbReference>
<dbReference type="EMBL" id="VSTH01000118">
    <property type="protein sequence ID" value="TYO62875.1"/>
    <property type="molecule type" value="Genomic_DNA"/>
</dbReference>
<accession>A0A5S4YHT3</accession>
<reference evidence="2 3" key="1">
    <citation type="submission" date="2019-08" db="EMBL/GenBank/DDBJ databases">
        <title>Bradyrhizobium hipponensis sp. nov., a rhizobium isolated from a Lupinus angustifolius root nodule in Tunisia.</title>
        <authorList>
            <person name="Off K."/>
            <person name="Rejili M."/>
            <person name="Mars M."/>
            <person name="Brachmann A."/>
            <person name="Marin M."/>
        </authorList>
    </citation>
    <scope>NUCLEOTIDE SEQUENCE [LARGE SCALE GENOMIC DNA]</scope>
    <source>
        <strain evidence="3">aSej3</strain>
    </source>
</reference>
<evidence type="ECO:0000313" key="3">
    <source>
        <dbReference type="Proteomes" id="UP000324797"/>
    </source>
</evidence>
<protein>
    <submittedName>
        <fullName evidence="2">Transposase</fullName>
    </submittedName>
</protein>
<dbReference type="GO" id="GO:0003677">
    <property type="term" value="F:DNA binding"/>
    <property type="evidence" value="ECO:0007669"/>
    <property type="project" value="InterPro"/>
</dbReference>
<dbReference type="AlphaFoldDB" id="A0A5S4YHT3"/>
<dbReference type="Pfam" id="PF01609">
    <property type="entry name" value="DDE_Tnp_1"/>
    <property type="match status" value="1"/>
</dbReference>
<evidence type="ECO:0000313" key="2">
    <source>
        <dbReference type="EMBL" id="TYO62875.1"/>
    </source>
</evidence>
<proteinExistence type="predicted"/>
<gene>
    <name evidence="2" type="ORF">FXV83_30455</name>
</gene>
<keyword evidence="3" id="KW-1185">Reference proteome</keyword>
<dbReference type="SUPFAM" id="SSF53098">
    <property type="entry name" value="Ribonuclease H-like"/>
    <property type="match status" value="1"/>
</dbReference>
<evidence type="ECO:0000259" key="1">
    <source>
        <dbReference type="Pfam" id="PF01609"/>
    </source>
</evidence>
<sequence>MAHESLVNEDWAGVVVRLGGAEALNVSARETKAFVRPRGIRNAVDLLRLILAYCLGERGLRLTAAWATSVGLVDISNVALLYRLRHCGDWLTQLIGQALASGAPQASRGRLIRIVDATTVPKAGTGGRNKNAVWRVHSAFDLPRERFGHFELTDQRAGETLDRIPVIAGEIRLADRAYLQPERMAHLLDGGADFVIRSGWKGARWLDANGDLLDLTAELRKATTRGLIDRPIWIKRKSGAPPLAVRLVAVKKPAHAAATARRKARRTAQKGGHQLSRQTLDAADWVILVTSLKPKEFSTSDVLALYRLRWRIELGFKRLKSLIGLKGPPGTDERSARPHILAHLLIILLLEPLLDELEDSPRLAQAA</sequence>
<dbReference type="Proteomes" id="UP000324797">
    <property type="component" value="Unassembled WGS sequence"/>
</dbReference>
<dbReference type="GO" id="GO:0006313">
    <property type="term" value="P:DNA transposition"/>
    <property type="evidence" value="ECO:0007669"/>
    <property type="project" value="InterPro"/>
</dbReference>
<dbReference type="PANTHER" id="PTHR33258:SF1">
    <property type="entry name" value="TRANSPOSASE INSL FOR INSERTION SEQUENCE ELEMENT IS186A-RELATED"/>
    <property type="match status" value="1"/>
</dbReference>
<comment type="caution">
    <text evidence="2">The sequence shown here is derived from an EMBL/GenBank/DDBJ whole genome shotgun (WGS) entry which is preliminary data.</text>
</comment>
<dbReference type="GO" id="GO:0004803">
    <property type="term" value="F:transposase activity"/>
    <property type="evidence" value="ECO:0007669"/>
    <property type="project" value="InterPro"/>
</dbReference>
<organism evidence="2 3">
    <name type="scientific">Bradyrhizobium hipponense</name>
    <dbReference type="NCBI Taxonomy" id="2605638"/>
    <lineage>
        <taxon>Bacteria</taxon>
        <taxon>Pseudomonadati</taxon>
        <taxon>Pseudomonadota</taxon>
        <taxon>Alphaproteobacteria</taxon>
        <taxon>Hyphomicrobiales</taxon>
        <taxon>Nitrobacteraceae</taxon>
        <taxon>Bradyrhizobium</taxon>
    </lineage>
</organism>
<dbReference type="RefSeq" id="WP_148743279.1">
    <property type="nucleotide sequence ID" value="NZ_VSTH01000118.1"/>
</dbReference>
<feature type="domain" description="Transposase IS4-like" evidence="1">
    <location>
        <begin position="109"/>
        <end position="326"/>
    </location>
</feature>
<name>A0A5S4YHT3_9BRAD</name>
<dbReference type="InterPro" id="IPR002559">
    <property type="entry name" value="Transposase_11"/>
</dbReference>
<dbReference type="Gene3D" id="3.90.350.10">
    <property type="entry name" value="Transposase Inhibitor Protein From Tn5, Chain A, domain 1"/>
    <property type="match status" value="1"/>
</dbReference>
<dbReference type="PANTHER" id="PTHR33258">
    <property type="entry name" value="TRANSPOSASE INSL FOR INSERTION SEQUENCE ELEMENT IS186A-RELATED"/>
    <property type="match status" value="1"/>
</dbReference>